<dbReference type="GO" id="GO:0042542">
    <property type="term" value="P:response to hydrogen peroxide"/>
    <property type="evidence" value="ECO:0007669"/>
    <property type="project" value="TreeGrafter"/>
</dbReference>
<dbReference type="GO" id="GO:0005739">
    <property type="term" value="C:mitochondrion"/>
    <property type="evidence" value="ECO:0007669"/>
    <property type="project" value="TreeGrafter"/>
</dbReference>
<evidence type="ECO:0000313" key="2">
    <source>
        <dbReference type="EMBL" id="OCK73535.1"/>
    </source>
</evidence>
<dbReference type="PIRSF" id="PIRSF000296">
    <property type="entry name" value="SrpA"/>
    <property type="match status" value="1"/>
</dbReference>
<feature type="domain" description="Catalase core" evidence="1">
    <location>
        <begin position="11"/>
        <end position="315"/>
    </location>
</feature>
<organism evidence="2 3">
    <name type="scientific">Lepidopterella palustris CBS 459.81</name>
    <dbReference type="NCBI Taxonomy" id="1314670"/>
    <lineage>
        <taxon>Eukaryota</taxon>
        <taxon>Fungi</taxon>
        <taxon>Dikarya</taxon>
        <taxon>Ascomycota</taxon>
        <taxon>Pezizomycotina</taxon>
        <taxon>Dothideomycetes</taxon>
        <taxon>Pleosporomycetidae</taxon>
        <taxon>Mytilinidiales</taxon>
        <taxon>Argynnaceae</taxon>
        <taxon>Lepidopterella</taxon>
    </lineage>
</organism>
<dbReference type="SMART" id="SM01060">
    <property type="entry name" value="Catalase"/>
    <property type="match status" value="1"/>
</dbReference>
<gene>
    <name evidence="2" type="ORF">K432DRAFT_387343</name>
</gene>
<keyword evidence="3" id="KW-1185">Reference proteome</keyword>
<dbReference type="Gene3D" id="2.40.180.10">
    <property type="entry name" value="Catalase core domain"/>
    <property type="match status" value="1"/>
</dbReference>
<dbReference type="PROSITE" id="PS51402">
    <property type="entry name" value="CATALASE_3"/>
    <property type="match status" value="1"/>
</dbReference>
<dbReference type="Gene3D" id="1.20.1280.120">
    <property type="match status" value="1"/>
</dbReference>
<dbReference type="InterPro" id="IPR024168">
    <property type="entry name" value="Catalase_SrpA-type_pred"/>
</dbReference>
<protein>
    <submittedName>
        <fullName evidence="2">Catalase related subgroup</fullName>
    </submittedName>
</protein>
<sequence>MPLPTDPEVLQTAKGLVSAQKAAAGGPHPGLRPAHARGLLLTGTFTPTTTASALTTAPHFSASSTPITIRFSSSTGIPTIPDTDPNANPRGIAIRFHLGGRTHTDVIAHSTPFFPTRTGEEFLAFLQAAGASAGATTHPTPVEQFLASHPAAVSFLTAEKPSPVSFATESFWSVNALKFVDSAGKERYFRYRVIPVLGVQTLDAEAVAKKSKDYLYDEVKERVGTGAVEFKLLAQLAGEGDVVDDATVLWPEEREVVELGTVSLEKVVEEGEQAGEQKRIIFDPIPRVEGIETSKDPLLEMRAAVYLISGKERRAA</sequence>
<dbReference type="PANTHER" id="PTHR11465">
    <property type="entry name" value="CATALASE"/>
    <property type="match status" value="1"/>
</dbReference>
<dbReference type="GO" id="GO:0004096">
    <property type="term" value="F:catalase activity"/>
    <property type="evidence" value="ECO:0007669"/>
    <property type="project" value="InterPro"/>
</dbReference>
<dbReference type="AlphaFoldDB" id="A0A8E2J8S4"/>
<dbReference type="EMBL" id="KV745738">
    <property type="protein sequence ID" value="OCK73535.1"/>
    <property type="molecule type" value="Genomic_DNA"/>
</dbReference>
<dbReference type="PANTHER" id="PTHR11465:SF62">
    <property type="entry name" value="CATALASE T"/>
    <property type="match status" value="1"/>
</dbReference>
<dbReference type="InterPro" id="IPR020835">
    <property type="entry name" value="Catalase_sf"/>
</dbReference>
<name>A0A8E2J8S4_9PEZI</name>
<dbReference type="InterPro" id="IPR018028">
    <property type="entry name" value="Catalase"/>
</dbReference>
<proteinExistence type="predicted"/>
<dbReference type="GO" id="GO:0020037">
    <property type="term" value="F:heme binding"/>
    <property type="evidence" value="ECO:0007669"/>
    <property type="project" value="InterPro"/>
</dbReference>
<dbReference type="Pfam" id="PF00199">
    <property type="entry name" value="Catalase"/>
    <property type="match status" value="1"/>
</dbReference>
<evidence type="ECO:0000313" key="3">
    <source>
        <dbReference type="Proteomes" id="UP000250266"/>
    </source>
</evidence>
<dbReference type="SUPFAM" id="SSF56634">
    <property type="entry name" value="Heme-dependent catalase-like"/>
    <property type="match status" value="1"/>
</dbReference>
<dbReference type="OrthoDB" id="2379805at2759"/>
<dbReference type="CDD" id="cd08153">
    <property type="entry name" value="srpA_like"/>
    <property type="match status" value="1"/>
</dbReference>
<dbReference type="Proteomes" id="UP000250266">
    <property type="component" value="Unassembled WGS sequence"/>
</dbReference>
<accession>A0A8E2J8S4</accession>
<dbReference type="GO" id="GO:0042744">
    <property type="term" value="P:hydrogen peroxide catabolic process"/>
    <property type="evidence" value="ECO:0007669"/>
    <property type="project" value="TreeGrafter"/>
</dbReference>
<dbReference type="InterPro" id="IPR011614">
    <property type="entry name" value="Catalase_core"/>
</dbReference>
<dbReference type="GO" id="GO:0005777">
    <property type="term" value="C:peroxisome"/>
    <property type="evidence" value="ECO:0007669"/>
    <property type="project" value="TreeGrafter"/>
</dbReference>
<reference evidence="2 3" key="1">
    <citation type="journal article" date="2016" name="Nat. Commun.">
        <title>Ectomycorrhizal ecology is imprinted in the genome of the dominant symbiotic fungus Cenococcum geophilum.</title>
        <authorList>
            <consortium name="DOE Joint Genome Institute"/>
            <person name="Peter M."/>
            <person name="Kohler A."/>
            <person name="Ohm R.A."/>
            <person name="Kuo A."/>
            <person name="Krutzmann J."/>
            <person name="Morin E."/>
            <person name="Arend M."/>
            <person name="Barry K.W."/>
            <person name="Binder M."/>
            <person name="Choi C."/>
            <person name="Clum A."/>
            <person name="Copeland A."/>
            <person name="Grisel N."/>
            <person name="Haridas S."/>
            <person name="Kipfer T."/>
            <person name="LaButti K."/>
            <person name="Lindquist E."/>
            <person name="Lipzen A."/>
            <person name="Maire R."/>
            <person name="Meier B."/>
            <person name="Mihaltcheva S."/>
            <person name="Molinier V."/>
            <person name="Murat C."/>
            <person name="Poggeler S."/>
            <person name="Quandt C.A."/>
            <person name="Sperisen C."/>
            <person name="Tritt A."/>
            <person name="Tisserant E."/>
            <person name="Crous P.W."/>
            <person name="Henrissat B."/>
            <person name="Nehls U."/>
            <person name="Egli S."/>
            <person name="Spatafora J.W."/>
            <person name="Grigoriev I.V."/>
            <person name="Martin F.M."/>
        </authorList>
    </citation>
    <scope>NUCLEOTIDE SEQUENCE [LARGE SCALE GENOMIC DNA]</scope>
    <source>
        <strain evidence="2 3">CBS 459.81</strain>
    </source>
</reference>
<evidence type="ECO:0000259" key="1">
    <source>
        <dbReference type="SMART" id="SM01060"/>
    </source>
</evidence>